<dbReference type="InterPro" id="IPR050242">
    <property type="entry name" value="JAMM_MPN+_peptidase_M67A"/>
</dbReference>
<feature type="compositionally biased region" description="Basic and acidic residues" evidence="16">
    <location>
        <begin position="581"/>
        <end position="590"/>
    </location>
</feature>
<dbReference type="Pfam" id="PF00249">
    <property type="entry name" value="Myb_DNA-binding"/>
    <property type="match status" value="1"/>
</dbReference>
<evidence type="ECO:0000256" key="14">
    <source>
        <dbReference type="ARBA" id="ARBA00023242"/>
    </source>
</evidence>
<evidence type="ECO:0000256" key="3">
    <source>
        <dbReference type="ARBA" id="ARBA00022670"/>
    </source>
</evidence>
<reference evidence="22 23" key="1">
    <citation type="journal article" date="2010" name="Nature">
        <title>The genome of a songbird.</title>
        <authorList>
            <person name="Warren W.C."/>
            <person name="Clayton D.F."/>
            <person name="Ellegren H."/>
            <person name="Arnold A.P."/>
            <person name="Hillier L.W."/>
            <person name="Kunstner A."/>
            <person name="Searle S."/>
            <person name="White S."/>
            <person name="Vilella A.J."/>
            <person name="Fairley S."/>
            <person name="Heger A."/>
            <person name="Kong L."/>
            <person name="Ponting C.P."/>
            <person name="Jarvis E.D."/>
            <person name="Mello C.V."/>
            <person name="Minx P."/>
            <person name="Lovell P."/>
            <person name="Velho T.A."/>
            <person name="Ferris M."/>
            <person name="Balakrishnan C.N."/>
            <person name="Sinha S."/>
            <person name="Blatti C."/>
            <person name="London S.E."/>
            <person name="Li Y."/>
            <person name="Lin Y.C."/>
            <person name="George J."/>
            <person name="Sweedler J."/>
            <person name="Southey B."/>
            <person name="Gunaratne P."/>
            <person name="Watson M."/>
            <person name="Nam K."/>
            <person name="Backstrom N."/>
            <person name="Smeds L."/>
            <person name="Nabholz B."/>
            <person name="Itoh Y."/>
            <person name="Whitney O."/>
            <person name="Pfenning A.R."/>
            <person name="Howard J."/>
            <person name="Volker M."/>
            <person name="Skinner B.M."/>
            <person name="Griffin D.K."/>
            <person name="Ye L."/>
            <person name="McLaren W.M."/>
            <person name="Flicek P."/>
            <person name="Quesada V."/>
            <person name="Velasco G."/>
            <person name="Lopez-Otin C."/>
            <person name="Puente X.S."/>
            <person name="Olender T."/>
            <person name="Lancet D."/>
            <person name="Smit A.F."/>
            <person name="Hubley R."/>
            <person name="Konkel M.K."/>
            <person name="Walker J.A."/>
            <person name="Batzer M.A."/>
            <person name="Gu W."/>
            <person name="Pollock D.D."/>
            <person name="Chen L."/>
            <person name="Cheng Z."/>
            <person name="Eichler E.E."/>
            <person name="Stapley J."/>
            <person name="Slate J."/>
            <person name="Ekblom R."/>
            <person name="Birkhead T."/>
            <person name="Burke T."/>
            <person name="Burt D."/>
            <person name="Scharff C."/>
            <person name="Adam I."/>
            <person name="Richard H."/>
            <person name="Sultan M."/>
            <person name="Soldatov A."/>
            <person name="Lehrach H."/>
            <person name="Edwards S.V."/>
            <person name="Yang S.P."/>
            <person name="Li X."/>
            <person name="Graves T."/>
            <person name="Fulton L."/>
            <person name="Nelson J."/>
            <person name="Chinwalla A."/>
            <person name="Hou S."/>
            <person name="Mardis E.R."/>
            <person name="Wilson R.K."/>
        </authorList>
    </citation>
    <scope>NUCLEOTIDE SEQUENCE [LARGE SCALE GENOMIC DNA]</scope>
</reference>
<dbReference type="InterPro" id="IPR037518">
    <property type="entry name" value="MPN"/>
</dbReference>
<feature type="compositionally biased region" description="Pro residues" evidence="16">
    <location>
        <begin position="400"/>
        <end position="413"/>
    </location>
</feature>
<evidence type="ECO:0000259" key="18">
    <source>
        <dbReference type="PROSITE" id="PS50249"/>
    </source>
</evidence>
<dbReference type="FunFam" id="3.40.140.10:FF:000018">
    <property type="entry name" value="histone H2A deubiquitinase MYSM1 isoform X2"/>
    <property type="match status" value="1"/>
</dbReference>
<dbReference type="Ensembl" id="ENSTGUT00000025467.1">
    <property type="protein sequence ID" value="ENSTGUP00000033844.1"/>
    <property type="gene ID" value="ENSTGUG00000009663.2"/>
</dbReference>
<keyword evidence="14" id="KW-0539">Nucleus</keyword>
<dbReference type="GO" id="GO:0005634">
    <property type="term" value="C:nucleus"/>
    <property type="evidence" value="ECO:0007669"/>
    <property type="project" value="UniProtKB-SubCell"/>
</dbReference>
<evidence type="ECO:0000256" key="16">
    <source>
        <dbReference type="SAM" id="MobiDB-lite"/>
    </source>
</evidence>
<dbReference type="InterPro" id="IPR001005">
    <property type="entry name" value="SANT/Myb"/>
</dbReference>
<accession>A0A674HI37</accession>
<dbReference type="Pfam" id="PF04433">
    <property type="entry name" value="SWIRM"/>
    <property type="match status" value="1"/>
</dbReference>
<dbReference type="CDD" id="cd08067">
    <property type="entry name" value="MPN_2A_DUB"/>
    <property type="match status" value="1"/>
</dbReference>
<dbReference type="OMA" id="TNPPWML"/>
<dbReference type="InterPro" id="IPR017930">
    <property type="entry name" value="Myb_dom"/>
</dbReference>
<keyword evidence="7" id="KW-0862">Zinc</keyword>
<evidence type="ECO:0000256" key="4">
    <source>
        <dbReference type="ARBA" id="ARBA00022723"/>
    </source>
</evidence>
<dbReference type="FunCoup" id="A0A674HI37">
    <property type="interactions" value="448"/>
</dbReference>
<dbReference type="InterPro" id="IPR036388">
    <property type="entry name" value="WH-like_DNA-bd_sf"/>
</dbReference>
<sequence length="1239" mass="136321">MPVTPFPLAASRAMSPQGPTMSHQSGRVPSALSHVPSVRPCPISLATSPQLLAVTPQSGHVPSVRPCPLRSQPCPLSPAMPHQSGHVPSVRPCPISPAVSPQLPAVSPQLPAVTPQSGHVPSLHGHVPSVWPCPLNPAVSFQSGHVPSIQPCVLSAPPCPISPAMSHQSGRVSSAPSCDPSVRPCPLVRPCPVTSRLCPFSLAMSRHFTAMFRHSSHVPSIRPYPFSLAMSPQFSHVPSVRPCLLSGPPCPISLVVSPQSGHVPWSGHVPSVRPCPLSSQPCPLSPAMSHQSGHVPSVQPCPLSSAVSPQWPTMSHQSGRVPSVWPCPLSPAMSPWSSHVPPVSGRVPALPGRVPTLPGRVPSLPGRVPSLPAVSPHGPAASPHCPAVSPHCPAVTRSSPPTPAPSPRPPLSAPAPSRDSAGPAVMAAAEEPEVDIEGDAAAAPGDHENTASSLLQDHYLDSSWRTGNSLPWTLDSSISEENRAVIEKMLLEEEYYLSNKSLSEKIWLNQKEVEKRSVKRVRSPTKSPGCSLKWTSEEKELFEQGLVKFGRRWTKIAKLISTRTVLQVKSYARQYFRNKAKNGDSEKEEQSQCGSSLPTEDGTRVEAGNLRGRADPNLNAVKIEKLSDDEEVDITDDMDELLTPAFQQETGKSELSVIPKSPVEETKAVEQGFSSAGHSSATALPKEDPQHTRPETVDALVFPAVAATCSQHLNGDKSVNLDYQQYNNFVEKAERGGPVTCHGTAQGTDQELSEEQRDLADNGLLFPSPCQVDEDHQEEAEELKPPDQEVEVDRSIILEEEKQAIPEFFEGRQAKTPERYLKIRNYILDQWERCKPKYLNKTSVRPGLKNCGDVNCIGRIHTYLELIGAINFGCEQAVYNRPQPADRSRCREGKDTVEAYQLAQRLQSMRTRRRRVRDPWGNWCDAKDLEGQTFEHLSAEELARRREEEKLKPAKSSKSLRQIKSSFDPFQLIPCCLFTEEKQEPFQVKVSSEALLIMDLHSHVSLAEVIGLLGGKYSEADKIVEVRAAEPCSSLSTGLQCEMDPVSQTQASESLAARGFQVIGWYHSHPAFEPSPSIRDIDTQAKYQSYFSRGGAMFIGMIISPYNRNNPLPYSQITCLVISDEISSDGSYRLPYKFEMEQMLEEPQWELIFEKTRWIIEKYRFCHSSVPMDKIFHRDSDLTCLQKLLECMRKTLGKVTNCLIAEEFLTQIENLFLSTYKSEKNAEGSENERSHELPV</sequence>
<evidence type="ECO:0000256" key="13">
    <source>
        <dbReference type="ARBA" id="ARBA00023163"/>
    </source>
</evidence>
<dbReference type="PROSITE" id="PS50090">
    <property type="entry name" value="MYB_LIKE"/>
    <property type="match status" value="1"/>
</dbReference>
<evidence type="ECO:0000256" key="8">
    <source>
        <dbReference type="ARBA" id="ARBA00022853"/>
    </source>
</evidence>
<dbReference type="InterPro" id="IPR017884">
    <property type="entry name" value="SANT_dom"/>
</dbReference>
<dbReference type="PROSITE" id="PS50249">
    <property type="entry name" value="MPN"/>
    <property type="match status" value="1"/>
</dbReference>
<dbReference type="PROSITE" id="PS51294">
    <property type="entry name" value="HTH_MYB"/>
    <property type="match status" value="1"/>
</dbReference>
<keyword evidence="3" id="KW-0645">Protease</keyword>
<evidence type="ECO:0000256" key="5">
    <source>
        <dbReference type="ARBA" id="ARBA00022786"/>
    </source>
</evidence>
<dbReference type="InterPro" id="IPR009057">
    <property type="entry name" value="Homeodomain-like_sf"/>
</dbReference>
<evidence type="ECO:0000256" key="12">
    <source>
        <dbReference type="ARBA" id="ARBA00023159"/>
    </source>
</evidence>
<reference evidence="22" key="3">
    <citation type="submission" date="2025-09" db="UniProtKB">
        <authorList>
            <consortium name="Ensembl"/>
        </authorList>
    </citation>
    <scope>IDENTIFICATION</scope>
</reference>
<dbReference type="FunFam" id="1.10.10.60:FF:000151">
    <property type="entry name" value="histone H2A deubiquitinase MYSM1 isoform X2"/>
    <property type="match status" value="1"/>
</dbReference>
<feature type="domain" description="HTH myb-type" evidence="21">
    <location>
        <begin position="533"/>
        <end position="580"/>
    </location>
</feature>
<evidence type="ECO:0000259" key="17">
    <source>
        <dbReference type="PROSITE" id="PS50090"/>
    </source>
</evidence>
<dbReference type="InterPro" id="IPR000555">
    <property type="entry name" value="JAMM/MPN+_dom"/>
</dbReference>
<feature type="region of interest" description="Disordered" evidence="16">
    <location>
        <begin position="671"/>
        <end position="692"/>
    </location>
</feature>
<dbReference type="InterPro" id="IPR007526">
    <property type="entry name" value="SWIRM"/>
</dbReference>
<dbReference type="PANTHER" id="PTHR10410">
    <property type="entry name" value="EUKARYOTIC TRANSLATION INITIATION FACTOR 3 -RELATED"/>
    <property type="match status" value="1"/>
</dbReference>
<feature type="compositionally biased region" description="Polar residues" evidence="16">
    <location>
        <begin position="672"/>
        <end position="682"/>
    </location>
</feature>
<dbReference type="GO" id="GO:0006325">
    <property type="term" value="P:chromatin organization"/>
    <property type="evidence" value="ECO:0007669"/>
    <property type="project" value="UniProtKB-KW"/>
</dbReference>
<keyword evidence="23" id="KW-1185">Reference proteome</keyword>
<evidence type="ECO:0000313" key="23">
    <source>
        <dbReference type="Proteomes" id="UP000007754"/>
    </source>
</evidence>
<comment type="similarity">
    <text evidence="2">Belongs to the peptidase M67A family. MYSM1 subfamily.</text>
</comment>
<dbReference type="Gene3D" id="1.10.10.60">
    <property type="entry name" value="Homeodomain-like"/>
    <property type="match status" value="1"/>
</dbReference>
<dbReference type="SMART" id="SM00717">
    <property type="entry name" value="SANT"/>
    <property type="match status" value="1"/>
</dbReference>
<dbReference type="PROSITE" id="PS50934">
    <property type="entry name" value="SWIRM"/>
    <property type="match status" value="1"/>
</dbReference>
<dbReference type="GO" id="GO:0003677">
    <property type="term" value="F:DNA binding"/>
    <property type="evidence" value="ECO:0007669"/>
    <property type="project" value="UniProtKB-KW"/>
</dbReference>
<dbReference type="SUPFAM" id="SSF46689">
    <property type="entry name" value="Homeodomain-like"/>
    <property type="match status" value="2"/>
</dbReference>
<evidence type="ECO:0000256" key="2">
    <source>
        <dbReference type="ARBA" id="ARBA00007194"/>
    </source>
</evidence>
<evidence type="ECO:0000256" key="11">
    <source>
        <dbReference type="ARBA" id="ARBA00023125"/>
    </source>
</evidence>
<keyword evidence="13" id="KW-0804">Transcription</keyword>
<dbReference type="GO" id="GO:0008237">
    <property type="term" value="F:metallopeptidase activity"/>
    <property type="evidence" value="ECO:0007669"/>
    <property type="project" value="UniProtKB-KW"/>
</dbReference>
<keyword evidence="8" id="KW-0156">Chromatin regulator</keyword>
<dbReference type="SUPFAM" id="SSF102712">
    <property type="entry name" value="JAB1/MPN domain"/>
    <property type="match status" value="1"/>
</dbReference>
<evidence type="ECO:0000259" key="21">
    <source>
        <dbReference type="PROSITE" id="PS51294"/>
    </source>
</evidence>
<dbReference type="SMART" id="SM00232">
    <property type="entry name" value="JAB_MPN"/>
    <property type="match status" value="1"/>
</dbReference>
<evidence type="ECO:0000256" key="15">
    <source>
        <dbReference type="ARBA" id="ARBA00032256"/>
    </source>
</evidence>
<organism evidence="22 23">
    <name type="scientific">Taeniopygia guttata</name>
    <name type="common">Zebra finch</name>
    <name type="synonym">Poephila guttata</name>
    <dbReference type="NCBI Taxonomy" id="59729"/>
    <lineage>
        <taxon>Eukaryota</taxon>
        <taxon>Metazoa</taxon>
        <taxon>Chordata</taxon>
        <taxon>Craniata</taxon>
        <taxon>Vertebrata</taxon>
        <taxon>Euteleostomi</taxon>
        <taxon>Archelosauria</taxon>
        <taxon>Archosauria</taxon>
        <taxon>Dinosauria</taxon>
        <taxon>Saurischia</taxon>
        <taxon>Theropoda</taxon>
        <taxon>Coelurosauria</taxon>
        <taxon>Aves</taxon>
        <taxon>Neognathae</taxon>
        <taxon>Neoaves</taxon>
        <taxon>Telluraves</taxon>
        <taxon>Australaves</taxon>
        <taxon>Passeriformes</taxon>
        <taxon>Passeroidea</taxon>
        <taxon>Estrildidae</taxon>
        <taxon>Estrildinae</taxon>
        <taxon>Taeniopygia</taxon>
    </lineage>
</organism>
<evidence type="ECO:0000259" key="19">
    <source>
        <dbReference type="PROSITE" id="PS50934"/>
    </source>
</evidence>
<keyword evidence="5" id="KW-0833">Ubl conjugation pathway</keyword>
<feature type="domain" description="SANT" evidence="20">
    <location>
        <begin position="533"/>
        <end position="580"/>
    </location>
</feature>
<evidence type="ECO:0000256" key="7">
    <source>
        <dbReference type="ARBA" id="ARBA00022833"/>
    </source>
</evidence>
<dbReference type="FunFam" id="1.10.10.10:FF:000193">
    <property type="entry name" value="histone H2A deubiquitinase MYSM1 isoform X1"/>
    <property type="match status" value="1"/>
</dbReference>
<dbReference type="GO" id="GO:0046872">
    <property type="term" value="F:metal ion binding"/>
    <property type="evidence" value="ECO:0007669"/>
    <property type="project" value="UniProtKB-KW"/>
</dbReference>
<keyword evidence="11" id="KW-0238">DNA-binding</keyword>
<feature type="domain" description="SWIRM" evidence="19">
    <location>
        <begin position="783"/>
        <end position="881"/>
    </location>
</feature>
<evidence type="ECO:0000256" key="6">
    <source>
        <dbReference type="ARBA" id="ARBA00022801"/>
    </source>
</evidence>
<dbReference type="Proteomes" id="UP000007754">
    <property type="component" value="Chromosome 8"/>
</dbReference>
<dbReference type="Gene3D" id="3.40.140.10">
    <property type="entry name" value="Cytidine Deaminase, domain 2"/>
    <property type="match status" value="1"/>
</dbReference>
<dbReference type="CDD" id="cd00167">
    <property type="entry name" value="SANT"/>
    <property type="match status" value="1"/>
</dbReference>
<keyword evidence="10" id="KW-0482">Metalloprotease</keyword>
<dbReference type="AlphaFoldDB" id="A0A674HI37"/>
<dbReference type="PROSITE" id="PS51293">
    <property type="entry name" value="SANT"/>
    <property type="match status" value="1"/>
</dbReference>
<comment type="subcellular location">
    <subcellularLocation>
        <location evidence="1">Nucleus</location>
    </subcellularLocation>
</comment>
<dbReference type="GO" id="GO:0006508">
    <property type="term" value="P:proteolysis"/>
    <property type="evidence" value="ECO:0007669"/>
    <property type="project" value="UniProtKB-KW"/>
</dbReference>
<gene>
    <name evidence="22" type="primary">MYSM1</name>
</gene>
<dbReference type="GeneTree" id="ENSGT00940000157721"/>
<protein>
    <recommendedName>
        <fullName evidence="15">Myb-like, SWIRM and MPN domain-containing protein 1</fullName>
    </recommendedName>
</protein>
<feature type="compositionally biased region" description="Polar residues" evidence="16">
    <location>
        <begin position="17"/>
        <end position="27"/>
    </location>
</feature>
<feature type="domain" description="Myb-like" evidence="17">
    <location>
        <begin position="533"/>
        <end position="576"/>
    </location>
</feature>
<evidence type="ECO:0000256" key="10">
    <source>
        <dbReference type="ARBA" id="ARBA00023049"/>
    </source>
</evidence>
<dbReference type="Gene3D" id="1.10.10.10">
    <property type="entry name" value="Winged helix-like DNA-binding domain superfamily/Winged helix DNA-binding domain"/>
    <property type="match status" value="1"/>
</dbReference>
<keyword evidence="12" id="KW-0010">Activator</keyword>
<reference evidence="22" key="2">
    <citation type="submission" date="2025-08" db="UniProtKB">
        <authorList>
            <consortium name="Ensembl"/>
        </authorList>
    </citation>
    <scope>IDENTIFICATION</scope>
</reference>
<evidence type="ECO:0000256" key="1">
    <source>
        <dbReference type="ARBA" id="ARBA00004123"/>
    </source>
</evidence>
<feature type="region of interest" description="Disordered" evidence="16">
    <location>
        <begin position="580"/>
        <end position="612"/>
    </location>
</feature>
<name>A0A674HI37_TAEGU</name>
<feature type="domain" description="MPN" evidence="18">
    <location>
        <begin position="988"/>
        <end position="1120"/>
    </location>
</feature>
<evidence type="ECO:0000313" key="22">
    <source>
        <dbReference type="Ensembl" id="ENSTGUP00000033844.1"/>
    </source>
</evidence>
<keyword evidence="6" id="KW-0378">Hydrolase</keyword>
<keyword evidence="9" id="KW-0805">Transcription regulation</keyword>
<feature type="region of interest" description="Disordered" evidence="16">
    <location>
        <begin position="1"/>
        <end position="33"/>
    </location>
</feature>
<keyword evidence="4" id="KW-0479">Metal-binding</keyword>
<evidence type="ECO:0000259" key="20">
    <source>
        <dbReference type="PROSITE" id="PS51293"/>
    </source>
</evidence>
<feature type="region of interest" description="Disordered" evidence="16">
    <location>
        <begin position="368"/>
        <end position="428"/>
    </location>
</feature>
<dbReference type="Pfam" id="PF01398">
    <property type="entry name" value="JAB"/>
    <property type="match status" value="1"/>
</dbReference>
<feature type="compositionally biased region" description="Low complexity" evidence="16">
    <location>
        <begin position="414"/>
        <end position="428"/>
    </location>
</feature>
<proteinExistence type="inferred from homology"/>
<dbReference type="InParanoid" id="A0A674HI37"/>
<evidence type="ECO:0000256" key="9">
    <source>
        <dbReference type="ARBA" id="ARBA00023015"/>
    </source>
</evidence>